<protein>
    <submittedName>
        <fullName evidence="2">Proline racemase family protein</fullName>
    </submittedName>
</protein>
<dbReference type="PANTHER" id="PTHR33442:SF5">
    <property type="entry name" value="BIFUNCTIONAL TRANS-3-HYDROXY-L-PROLINE DEHYDRATASE_2-EPIMERASE"/>
    <property type="match status" value="1"/>
</dbReference>
<dbReference type="Pfam" id="PF05544">
    <property type="entry name" value="Pro_racemase"/>
    <property type="match status" value="1"/>
</dbReference>
<sequence>MAQLELETLQLETLQLRTIEAHAEGEAGRVVINAAHLVHGATMAERLAYCRDHLDGLRRFLLREPRGFPGLCAVLVLPPVEPGSDLGIVVLEQGGFTPMSGSNTICTVTAVLESGIVPMVEPVTRVRIDTAVGTVETEAVVSGGKVRSVTVANVPAFVVGLDVPLEVPTFGTVAVDVVFGGGFFVQAPAAALGLEIHPDKGRELTRAGALLKLAALEQLDVRHPLNPDVDAVGNIMIHSGDRRPGVQDRNAVILTQGALRADDPSTWTGALDRSPCGTGTCGRMAALHARGQLEIGEKFSHLSTIGTEFVGELTGTTTLGPYGAVLPTITGRGWVTGRSTWVLDPTDPFPSGFSVGDIWAPGL</sequence>
<name>A0ABP6X4R2_9ACTN</name>
<dbReference type="Gene3D" id="3.10.310.10">
    <property type="entry name" value="Diaminopimelate Epimerase, Chain A, domain 1"/>
    <property type="match status" value="2"/>
</dbReference>
<comment type="caution">
    <text evidence="2">The sequence shown here is derived from an EMBL/GenBank/DDBJ whole genome shotgun (WGS) entry which is preliminary data.</text>
</comment>
<evidence type="ECO:0000313" key="2">
    <source>
        <dbReference type="EMBL" id="GAA3561462.1"/>
    </source>
</evidence>
<evidence type="ECO:0000256" key="1">
    <source>
        <dbReference type="ARBA" id="ARBA00007529"/>
    </source>
</evidence>
<keyword evidence="3" id="KW-1185">Reference proteome</keyword>
<accession>A0ABP6X4R2</accession>
<dbReference type="PANTHER" id="PTHR33442">
    <property type="entry name" value="TRANS-3-HYDROXY-L-PROLINE DEHYDRATASE"/>
    <property type="match status" value="1"/>
</dbReference>
<gene>
    <name evidence="2" type="ORF">GCM10022197_16350</name>
</gene>
<dbReference type="PIRSF" id="PIRSF029792">
    <property type="entry name" value="Pro_racemase"/>
    <property type="match status" value="1"/>
</dbReference>
<dbReference type="EMBL" id="BAAAYR010000001">
    <property type="protein sequence ID" value="GAA3561462.1"/>
    <property type="molecule type" value="Genomic_DNA"/>
</dbReference>
<dbReference type="Proteomes" id="UP001500767">
    <property type="component" value="Unassembled WGS sequence"/>
</dbReference>
<dbReference type="SFLD" id="SFLDS00028">
    <property type="entry name" value="Proline_Racemase"/>
    <property type="match status" value="1"/>
</dbReference>
<comment type="similarity">
    <text evidence="1">Belongs to the proline racemase family.</text>
</comment>
<dbReference type="RefSeq" id="WP_204911434.1">
    <property type="nucleotide sequence ID" value="NZ_BAAAYR010000001.1"/>
</dbReference>
<proteinExistence type="inferred from homology"/>
<dbReference type="SUPFAM" id="SSF54506">
    <property type="entry name" value="Diaminopimelate epimerase-like"/>
    <property type="match status" value="1"/>
</dbReference>
<evidence type="ECO:0000313" key="3">
    <source>
        <dbReference type="Proteomes" id="UP001500767"/>
    </source>
</evidence>
<reference evidence="3" key="1">
    <citation type="journal article" date="2019" name="Int. J. Syst. Evol. Microbiol.">
        <title>The Global Catalogue of Microorganisms (GCM) 10K type strain sequencing project: providing services to taxonomists for standard genome sequencing and annotation.</title>
        <authorList>
            <consortium name="The Broad Institute Genomics Platform"/>
            <consortium name="The Broad Institute Genome Sequencing Center for Infectious Disease"/>
            <person name="Wu L."/>
            <person name="Ma J."/>
        </authorList>
    </citation>
    <scope>NUCLEOTIDE SEQUENCE [LARGE SCALE GENOMIC DNA]</scope>
    <source>
        <strain evidence="3">JCM 16540</strain>
    </source>
</reference>
<organism evidence="2 3">
    <name type="scientific">Microlunatus spumicola</name>
    <dbReference type="NCBI Taxonomy" id="81499"/>
    <lineage>
        <taxon>Bacteria</taxon>
        <taxon>Bacillati</taxon>
        <taxon>Actinomycetota</taxon>
        <taxon>Actinomycetes</taxon>
        <taxon>Propionibacteriales</taxon>
        <taxon>Propionibacteriaceae</taxon>
        <taxon>Microlunatus</taxon>
    </lineage>
</organism>
<dbReference type="InterPro" id="IPR008794">
    <property type="entry name" value="Pro_racemase_fam"/>
</dbReference>